<dbReference type="Proteomes" id="UP001341840">
    <property type="component" value="Unassembled WGS sequence"/>
</dbReference>
<evidence type="ECO:0000313" key="1">
    <source>
        <dbReference type="EMBL" id="MED6218000.1"/>
    </source>
</evidence>
<sequence length="77" mass="8315">MGGHLSSLESSGEDSILLRVARGKLIHPVFRVSMLKEFQGAPPSESSVLASTPKAFQPTPQAILAHHSILHDSEQRT</sequence>
<reference evidence="1 2" key="1">
    <citation type="journal article" date="2023" name="Plants (Basel)">
        <title>Bridging the Gap: Combining Genomics and Transcriptomics Approaches to Understand Stylosanthes scabra, an Orphan Legume from the Brazilian Caatinga.</title>
        <authorList>
            <person name="Ferreira-Neto J.R.C."/>
            <person name="da Silva M.D."/>
            <person name="Binneck E."/>
            <person name="de Melo N.F."/>
            <person name="da Silva R.H."/>
            <person name="de Melo A.L.T.M."/>
            <person name="Pandolfi V."/>
            <person name="Bustamante F.O."/>
            <person name="Brasileiro-Vidal A.C."/>
            <person name="Benko-Iseppon A.M."/>
        </authorList>
    </citation>
    <scope>NUCLEOTIDE SEQUENCE [LARGE SCALE GENOMIC DNA]</scope>
    <source>
        <tissue evidence="1">Leaves</tissue>
    </source>
</reference>
<evidence type="ECO:0000313" key="2">
    <source>
        <dbReference type="Proteomes" id="UP001341840"/>
    </source>
</evidence>
<keyword evidence="2" id="KW-1185">Reference proteome</keyword>
<organism evidence="1 2">
    <name type="scientific">Stylosanthes scabra</name>
    <dbReference type="NCBI Taxonomy" id="79078"/>
    <lineage>
        <taxon>Eukaryota</taxon>
        <taxon>Viridiplantae</taxon>
        <taxon>Streptophyta</taxon>
        <taxon>Embryophyta</taxon>
        <taxon>Tracheophyta</taxon>
        <taxon>Spermatophyta</taxon>
        <taxon>Magnoliopsida</taxon>
        <taxon>eudicotyledons</taxon>
        <taxon>Gunneridae</taxon>
        <taxon>Pentapetalae</taxon>
        <taxon>rosids</taxon>
        <taxon>fabids</taxon>
        <taxon>Fabales</taxon>
        <taxon>Fabaceae</taxon>
        <taxon>Papilionoideae</taxon>
        <taxon>50 kb inversion clade</taxon>
        <taxon>dalbergioids sensu lato</taxon>
        <taxon>Dalbergieae</taxon>
        <taxon>Pterocarpus clade</taxon>
        <taxon>Stylosanthes</taxon>
    </lineage>
</organism>
<accession>A0ABU6Z8Y4</accession>
<name>A0ABU6Z8Y4_9FABA</name>
<comment type="caution">
    <text evidence="1">The sequence shown here is derived from an EMBL/GenBank/DDBJ whole genome shotgun (WGS) entry which is preliminary data.</text>
</comment>
<protein>
    <submittedName>
        <fullName evidence="1">Uncharacterized protein</fullName>
    </submittedName>
</protein>
<gene>
    <name evidence="1" type="ORF">PIB30_022911</name>
</gene>
<dbReference type="EMBL" id="JASCZI010271939">
    <property type="protein sequence ID" value="MED6218000.1"/>
    <property type="molecule type" value="Genomic_DNA"/>
</dbReference>
<proteinExistence type="predicted"/>